<dbReference type="AlphaFoldDB" id="A0A8J8NPF3"/>
<evidence type="ECO:0000256" key="2">
    <source>
        <dbReference type="ARBA" id="ARBA00022771"/>
    </source>
</evidence>
<dbReference type="PANTHER" id="PTHR14089:SF6">
    <property type="entry name" value="PRE-MRNA-SPLICING FACTOR RBM22"/>
    <property type="match status" value="1"/>
</dbReference>
<dbReference type="Pfam" id="PF21369">
    <property type="entry name" value="STL11_N"/>
    <property type="match status" value="1"/>
</dbReference>
<feature type="domain" description="C3H1-type" evidence="9">
    <location>
        <begin position="153"/>
        <end position="180"/>
    </location>
</feature>
<feature type="compositionally biased region" description="Basic residues" evidence="7">
    <location>
        <begin position="316"/>
        <end position="325"/>
    </location>
</feature>
<dbReference type="InterPro" id="IPR035979">
    <property type="entry name" value="RBD_domain_sf"/>
</dbReference>
<dbReference type="GO" id="GO:0071006">
    <property type="term" value="C:U2-type catalytic step 1 spliceosome"/>
    <property type="evidence" value="ECO:0007669"/>
    <property type="project" value="TreeGrafter"/>
</dbReference>
<keyword evidence="2 6" id="KW-0863">Zinc-finger</keyword>
<protein>
    <recommendedName>
        <fullName evidence="12">Pre-mRNA-splicing factor RBM22</fullName>
    </recommendedName>
</protein>
<evidence type="ECO:0000256" key="1">
    <source>
        <dbReference type="ARBA" id="ARBA00022723"/>
    </source>
</evidence>
<dbReference type="Gene3D" id="3.30.70.330">
    <property type="match status" value="1"/>
</dbReference>
<evidence type="ECO:0000256" key="7">
    <source>
        <dbReference type="SAM" id="MobiDB-lite"/>
    </source>
</evidence>
<dbReference type="SMART" id="SM00360">
    <property type="entry name" value="RRM"/>
    <property type="match status" value="1"/>
</dbReference>
<name>A0A8J8NPF3_HALGN</name>
<evidence type="ECO:0000259" key="9">
    <source>
        <dbReference type="PROSITE" id="PS50103"/>
    </source>
</evidence>
<dbReference type="OrthoDB" id="10259600at2759"/>
<keyword evidence="1 6" id="KW-0479">Metal-binding</keyword>
<feature type="compositionally biased region" description="Basic and acidic residues" evidence="7">
    <location>
        <begin position="326"/>
        <end position="337"/>
    </location>
</feature>
<evidence type="ECO:0000256" key="5">
    <source>
        <dbReference type="PROSITE-ProRule" id="PRU00176"/>
    </source>
</evidence>
<evidence type="ECO:0000256" key="6">
    <source>
        <dbReference type="PROSITE-ProRule" id="PRU00723"/>
    </source>
</evidence>
<dbReference type="InterPro" id="IPR036855">
    <property type="entry name" value="Znf_CCCH_sf"/>
</dbReference>
<dbReference type="Pfam" id="PF00076">
    <property type="entry name" value="RRM_1"/>
    <property type="match status" value="1"/>
</dbReference>
<keyword evidence="3 6" id="KW-0862">Zinc</keyword>
<dbReference type="GO" id="GO:0000974">
    <property type="term" value="C:Prp19 complex"/>
    <property type="evidence" value="ECO:0007669"/>
    <property type="project" value="TreeGrafter"/>
</dbReference>
<proteinExistence type="predicted"/>
<feature type="zinc finger region" description="C3H1-type" evidence="6">
    <location>
        <begin position="153"/>
        <end position="180"/>
    </location>
</feature>
<dbReference type="Gene3D" id="4.10.1000.10">
    <property type="entry name" value="Zinc finger, CCCH-type"/>
    <property type="match status" value="1"/>
</dbReference>
<evidence type="ECO:0000256" key="4">
    <source>
        <dbReference type="ARBA" id="ARBA00022884"/>
    </source>
</evidence>
<keyword evidence="11" id="KW-1185">Reference proteome</keyword>
<dbReference type="GO" id="GO:0036002">
    <property type="term" value="F:pre-mRNA binding"/>
    <property type="evidence" value="ECO:0007669"/>
    <property type="project" value="TreeGrafter"/>
</dbReference>
<dbReference type="Proteomes" id="UP000785679">
    <property type="component" value="Unassembled WGS sequence"/>
</dbReference>
<accession>A0A8J8NPF3</accession>
<dbReference type="PROSITE" id="PS50103">
    <property type="entry name" value="ZF_C3H1"/>
    <property type="match status" value="1"/>
</dbReference>
<feature type="domain" description="RRM" evidence="8">
    <location>
        <begin position="232"/>
        <end position="308"/>
    </location>
</feature>
<dbReference type="EMBL" id="RRYP01011305">
    <property type="protein sequence ID" value="TNV77815.1"/>
    <property type="molecule type" value="Genomic_DNA"/>
</dbReference>
<evidence type="ECO:0000259" key="8">
    <source>
        <dbReference type="PROSITE" id="PS50102"/>
    </source>
</evidence>
<dbReference type="InterPro" id="IPR000504">
    <property type="entry name" value="RRM_dom"/>
</dbReference>
<gene>
    <name evidence="10" type="ORF">FGO68_gene2844</name>
</gene>
<dbReference type="InterPro" id="IPR039171">
    <property type="entry name" value="Cwc2/Slt11"/>
</dbReference>
<dbReference type="InterPro" id="IPR000571">
    <property type="entry name" value="Znf_CCCH"/>
</dbReference>
<dbReference type="SUPFAM" id="SSF54928">
    <property type="entry name" value="RNA-binding domain, RBD"/>
    <property type="match status" value="1"/>
</dbReference>
<dbReference type="InterPro" id="IPR048995">
    <property type="entry name" value="STL11/RBM22-like_N"/>
</dbReference>
<evidence type="ECO:0008006" key="12">
    <source>
        <dbReference type="Google" id="ProtNLM"/>
    </source>
</evidence>
<reference evidence="10" key="1">
    <citation type="submission" date="2019-06" db="EMBL/GenBank/DDBJ databases">
        <authorList>
            <person name="Zheng W."/>
        </authorList>
    </citation>
    <scope>NUCLEOTIDE SEQUENCE</scope>
    <source>
        <strain evidence="10">QDHG01</strain>
    </source>
</reference>
<dbReference type="PROSITE" id="PS50102">
    <property type="entry name" value="RRM"/>
    <property type="match status" value="1"/>
</dbReference>
<organism evidence="10 11">
    <name type="scientific">Halteria grandinella</name>
    <dbReference type="NCBI Taxonomy" id="5974"/>
    <lineage>
        <taxon>Eukaryota</taxon>
        <taxon>Sar</taxon>
        <taxon>Alveolata</taxon>
        <taxon>Ciliophora</taxon>
        <taxon>Intramacronucleata</taxon>
        <taxon>Spirotrichea</taxon>
        <taxon>Stichotrichia</taxon>
        <taxon>Sporadotrichida</taxon>
        <taxon>Halteriidae</taxon>
        <taxon>Halteria</taxon>
    </lineage>
</organism>
<dbReference type="GO" id="GO:0008270">
    <property type="term" value="F:zinc ion binding"/>
    <property type="evidence" value="ECO:0007669"/>
    <property type="project" value="UniProtKB-KW"/>
</dbReference>
<evidence type="ECO:0000256" key="3">
    <source>
        <dbReference type="ARBA" id="ARBA00022833"/>
    </source>
</evidence>
<comment type="caution">
    <text evidence="10">The sequence shown here is derived from an EMBL/GenBank/DDBJ whole genome shotgun (WGS) entry which is preliminary data.</text>
</comment>
<dbReference type="InterPro" id="IPR012677">
    <property type="entry name" value="Nucleotide-bd_a/b_plait_sf"/>
</dbReference>
<evidence type="ECO:0000313" key="10">
    <source>
        <dbReference type="EMBL" id="TNV77815.1"/>
    </source>
</evidence>
<dbReference type="GO" id="GO:0071007">
    <property type="term" value="C:U2-type catalytic step 2 spliceosome"/>
    <property type="evidence" value="ECO:0007669"/>
    <property type="project" value="TreeGrafter"/>
</dbReference>
<dbReference type="GO" id="GO:0017070">
    <property type="term" value="F:U6 snRNA binding"/>
    <property type="evidence" value="ECO:0007669"/>
    <property type="project" value="TreeGrafter"/>
</dbReference>
<feature type="region of interest" description="Disordered" evidence="7">
    <location>
        <begin position="314"/>
        <end position="337"/>
    </location>
</feature>
<dbReference type="PANTHER" id="PTHR14089">
    <property type="entry name" value="PRE-MRNA-SPLICING FACTOR RBM22"/>
    <property type="match status" value="1"/>
</dbReference>
<sequence length="390" mass="44381">MGIRSGATKQGWEQTDFPVLCNTCLGDNPYVRMTKSEFARECKICQRPFTVFRWKPGNDARYKKTEICQTCAKLKNVCQTCLFDLDFGLPVELRDKFIDQSAIVAMPKDATNRDFWANTVNGQIDKIELPYKDVQVQGALAEMAKKFGPSARRNLPKVCTFYVRGLCNRGTLCPYRHENINDEDLESLKKGVNIDEKIRDRFHGVNDPIAKKIVQRVKEAHLPKQPEDPNISTLFVGGIDDTTTEEQLKQDMLPYGKIKAVKLVHKQQCAFVCYYSRDSAIAAIEALYERFFLNNDEGKKLKLLWAKSQLELPSAHSHHGKKQHQASKEEYKKGDNPEISRQEIVKVGAGAMPVVQTPVINSEVIKKVGITENAQLKKLMFNYDDSDEEK</sequence>
<evidence type="ECO:0000313" key="11">
    <source>
        <dbReference type="Proteomes" id="UP000785679"/>
    </source>
</evidence>
<dbReference type="SUPFAM" id="SSF90229">
    <property type="entry name" value="CCCH zinc finger"/>
    <property type="match status" value="1"/>
</dbReference>
<dbReference type="SMART" id="SM00356">
    <property type="entry name" value="ZnF_C3H1"/>
    <property type="match status" value="1"/>
</dbReference>
<keyword evidence="4 5" id="KW-0694">RNA-binding</keyword>